<reference evidence="3" key="1">
    <citation type="journal article" date="2021" name="Elife">
        <title>Highly contiguous assemblies of 101 drosophilid genomes.</title>
        <authorList>
            <person name="Kim B.Y."/>
            <person name="Wang J.R."/>
            <person name="Miller D.E."/>
            <person name="Barmina O."/>
            <person name="Delaney E."/>
            <person name="Thompson A."/>
            <person name="Comeault A.A."/>
            <person name="Peede D."/>
            <person name="D'Agostino E.R."/>
            <person name="Pelaez J."/>
            <person name="Aguilar J.M."/>
            <person name="Haji D."/>
            <person name="Matsunaga T."/>
            <person name="Armstrong E.E."/>
            <person name="Zych M."/>
            <person name="Ogawa Y."/>
            <person name="Stamenkovic-Radak M."/>
            <person name="Jelic M."/>
            <person name="Veselinovic M.S."/>
            <person name="Tanaskovic M."/>
            <person name="Eric P."/>
            <person name="Gao J.J."/>
            <person name="Katoh T.K."/>
            <person name="Toda M.J."/>
            <person name="Watabe H."/>
            <person name="Watada M."/>
            <person name="Davis J.S."/>
            <person name="Moyle L.C."/>
            <person name="Manoli G."/>
            <person name="Bertolini E."/>
            <person name="Kostal V."/>
            <person name="Hawley R.S."/>
            <person name="Takahashi A."/>
            <person name="Jones C.D."/>
            <person name="Price D.K."/>
            <person name="Whiteman N."/>
            <person name="Kopp A."/>
            <person name="Matute D.R."/>
            <person name="Petrov D.A."/>
        </authorList>
    </citation>
    <scope>NUCLEOTIDE SEQUENCE [LARGE SCALE GENOMIC DNA]</scope>
</reference>
<protein>
    <recommendedName>
        <fullName evidence="1">DUF4780 domain-containing protein</fullName>
    </recommendedName>
</protein>
<feature type="domain" description="DUF4780" evidence="1">
    <location>
        <begin position="15"/>
        <end position="139"/>
    </location>
</feature>
<dbReference type="GeneID" id="123037878"/>
<evidence type="ECO:0000259" key="1">
    <source>
        <dbReference type="Pfam" id="PF16012"/>
    </source>
</evidence>
<dbReference type="Proteomes" id="UP001652680">
    <property type="component" value="Unassembled WGS sequence"/>
</dbReference>
<accession>A0ABM5JCP4</accession>
<keyword evidence="3" id="KW-1185">Reference proteome</keyword>
<sequence length="225" mass="24039">MVREKPGSAPCCMDAGWYQGSVKVVACDNQRSADLYKQAVAQLGAVYEGANIVALDWCDVPSRPRARIWLPAAIASPEDILFMLQECNPHLPTKDWKVVKVEEHEGDVNQAIVVLNKESVAPIEAARGTLKYGFSAIHIKIYKGDSNSSGSPAGNPAEQVLAEEVEAPGVPEDGYSTDSSLSREMRAMGPAIDEVELSDSEADVTVVEVAAGDVAKTPADQPTSQ</sequence>
<reference evidence="2" key="2">
    <citation type="submission" date="2025-05" db="UniProtKB">
        <authorList>
            <consortium name="EnsemblMetazoa"/>
        </authorList>
    </citation>
    <scope>IDENTIFICATION</scope>
</reference>
<name>A0ABM5JCP4_DRORH</name>
<dbReference type="InterPro" id="IPR031961">
    <property type="entry name" value="DUF4780"/>
</dbReference>
<evidence type="ECO:0000313" key="3">
    <source>
        <dbReference type="Proteomes" id="UP001652680"/>
    </source>
</evidence>
<evidence type="ECO:0000313" key="2">
    <source>
        <dbReference type="EnsemblMetazoa" id="XP_044316588.1"/>
    </source>
</evidence>
<dbReference type="RefSeq" id="XP_044316588.1">
    <property type="nucleotide sequence ID" value="XM_044460653.1"/>
</dbReference>
<proteinExistence type="predicted"/>
<dbReference type="Pfam" id="PF16012">
    <property type="entry name" value="DUF4780"/>
    <property type="match status" value="1"/>
</dbReference>
<dbReference type="EnsemblMetazoa" id="XM_044460653.1">
    <property type="protein sequence ID" value="XP_044316588.1"/>
    <property type="gene ID" value="LOC123037878"/>
</dbReference>
<organism evidence="2 3">
    <name type="scientific">Drosophila rhopaloa</name>
    <name type="common">Fruit fly</name>
    <dbReference type="NCBI Taxonomy" id="1041015"/>
    <lineage>
        <taxon>Eukaryota</taxon>
        <taxon>Metazoa</taxon>
        <taxon>Ecdysozoa</taxon>
        <taxon>Arthropoda</taxon>
        <taxon>Hexapoda</taxon>
        <taxon>Insecta</taxon>
        <taxon>Pterygota</taxon>
        <taxon>Neoptera</taxon>
        <taxon>Endopterygota</taxon>
        <taxon>Diptera</taxon>
        <taxon>Brachycera</taxon>
        <taxon>Muscomorpha</taxon>
        <taxon>Ephydroidea</taxon>
        <taxon>Drosophilidae</taxon>
        <taxon>Drosophila</taxon>
        <taxon>Sophophora</taxon>
    </lineage>
</organism>